<dbReference type="EMBL" id="GGEC01077140">
    <property type="protein sequence ID" value="MBX57624.1"/>
    <property type="molecule type" value="Transcribed_RNA"/>
</dbReference>
<organism evidence="1">
    <name type="scientific">Rhizophora mucronata</name>
    <name type="common">Asiatic mangrove</name>
    <dbReference type="NCBI Taxonomy" id="61149"/>
    <lineage>
        <taxon>Eukaryota</taxon>
        <taxon>Viridiplantae</taxon>
        <taxon>Streptophyta</taxon>
        <taxon>Embryophyta</taxon>
        <taxon>Tracheophyta</taxon>
        <taxon>Spermatophyta</taxon>
        <taxon>Magnoliopsida</taxon>
        <taxon>eudicotyledons</taxon>
        <taxon>Gunneridae</taxon>
        <taxon>Pentapetalae</taxon>
        <taxon>rosids</taxon>
        <taxon>fabids</taxon>
        <taxon>Malpighiales</taxon>
        <taxon>Rhizophoraceae</taxon>
        <taxon>Rhizophora</taxon>
    </lineage>
</organism>
<accession>A0A2P2PSB6</accession>
<reference evidence="1" key="1">
    <citation type="submission" date="2018-02" db="EMBL/GenBank/DDBJ databases">
        <title>Rhizophora mucronata_Transcriptome.</title>
        <authorList>
            <person name="Meera S.P."/>
            <person name="Sreeshan A."/>
            <person name="Augustine A."/>
        </authorList>
    </citation>
    <scope>NUCLEOTIDE SEQUENCE</scope>
    <source>
        <tissue evidence="1">Leaf</tissue>
    </source>
</reference>
<dbReference type="AlphaFoldDB" id="A0A2P2PSB6"/>
<proteinExistence type="predicted"/>
<protein>
    <submittedName>
        <fullName evidence="1">Uncharacterized protein</fullName>
    </submittedName>
</protein>
<evidence type="ECO:0000313" key="1">
    <source>
        <dbReference type="EMBL" id="MBX57624.1"/>
    </source>
</evidence>
<name>A0A2P2PSB6_RHIMU</name>
<sequence length="39" mass="4647">MGGGMKLKPFCFTIFTLIFTKFEGMRRDSKNIQENWILF</sequence>